<proteinExistence type="inferred from homology"/>
<comment type="pathway">
    <text evidence="1 4">Purine metabolism; IMP biosynthesis via de novo pathway; N(2)-formyl-N(1)-(5-phospho-D-ribosyl)glycinamide from N(1)-(5-phospho-D-ribosyl)glycinamide (10-formyl THF route): step 1/1.</text>
</comment>
<dbReference type="PANTHER" id="PTHR43369:SF2">
    <property type="entry name" value="PHOSPHORIBOSYLGLYCINAMIDE FORMYLTRANSFERASE"/>
    <property type="match status" value="1"/>
</dbReference>
<evidence type="ECO:0000256" key="4">
    <source>
        <dbReference type="HAMAP-Rule" id="MF_01930"/>
    </source>
</evidence>
<comment type="function">
    <text evidence="4">Catalyzes the transfer of a formyl group from 10-formyltetrahydrofolate to 5-phospho-ribosyl-glycinamide (GAR), producing 5-phospho-ribosyl-N-formylglycinamide (FGAR) and tetrahydrofolate.</text>
</comment>
<accession>A0A7C4VUJ4</accession>
<keyword evidence="2 4" id="KW-0808">Transferase</keyword>
<feature type="binding site" evidence="4">
    <location>
        <begin position="95"/>
        <end position="98"/>
    </location>
    <ligand>
        <name>(6R)-10-formyltetrahydrofolate</name>
        <dbReference type="ChEBI" id="CHEBI:195366"/>
    </ligand>
</feature>
<dbReference type="AlphaFoldDB" id="A0A7C4VUJ4"/>
<gene>
    <name evidence="4" type="primary">purN</name>
    <name evidence="6" type="ORF">ENT77_07195</name>
</gene>
<dbReference type="HAMAP" id="MF_01930">
    <property type="entry name" value="PurN"/>
    <property type="match status" value="1"/>
</dbReference>
<feature type="site" description="Raises pKa of active site His" evidence="4">
    <location>
        <position position="150"/>
    </location>
</feature>
<comment type="similarity">
    <text evidence="4">Belongs to the GART family.</text>
</comment>
<dbReference type="GO" id="GO:0004644">
    <property type="term" value="F:phosphoribosylglycinamide formyltransferase activity"/>
    <property type="evidence" value="ECO:0007669"/>
    <property type="project" value="UniProtKB-UniRule"/>
</dbReference>
<comment type="caution">
    <text evidence="6">The sequence shown here is derived from an EMBL/GenBank/DDBJ whole genome shotgun (WGS) entry which is preliminary data.</text>
</comment>
<comment type="caution">
    <text evidence="4">Lacks conserved residue(s) required for the propagation of feature annotation.</text>
</comment>
<feature type="domain" description="Formyl transferase N-terminal" evidence="5">
    <location>
        <begin position="16"/>
        <end position="187"/>
    </location>
</feature>
<evidence type="ECO:0000313" key="6">
    <source>
        <dbReference type="EMBL" id="HGU40967.1"/>
    </source>
</evidence>
<protein>
    <recommendedName>
        <fullName evidence="4">Phosphoribosylglycinamide formyltransferase</fullName>
        <ecNumber evidence="4">2.1.2.2</ecNumber>
    </recommendedName>
    <alternativeName>
        <fullName evidence="4">5'-phosphoribosylglycinamide transformylase</fullName>
    </alternativeName>
    <alternativeName>
        <fullName evidence="4">GAR transformylase</fullName>
        <shortName evidence="4">GART</shortName>
    </alternativeName>
</protein>
<evidence type="ECO:0000256" key="2">
    <source>
        <dbReference type="ARBA" id="ARBA00022679"/>
    </source>
</evidence>
<dbReference type="InterPro" id="IPR002376">
    <property type="entry name" value="Formyl_transf_N"/>
</dbReference>
<dbReference type="Pfam" id="PF00551">
    <property type="entry name" value="Formyl_trans_N"/>
    <property type="match status" value="1"/>
</dbReference>
<dbReference type="SUPFAM" id="SSF53328">
    <property type="entry name" value="Formyltransferase"/>
    <property type="match status" value="1"/>
</dbReference>
<reference evidence="6" key="1">
    <citation type="journal article" date="2020" name="mSystems">
        <title>Genome- and Community-Level Interaction Insights into Carbon Utilization and Element Cycling Functions of Hydrothermarchaeota in Hydrothermal Sediment.</title>
        <authorList>
            <person name="Zhou Z."/>
            <person name="Liu Y."/>
            <person name="Xu W."/>
            <person name="Pan J."/>
            <person name="Luo Z.H."/>
            <person name="Li M."/>
        </authorList>
    </citation>
    <scope>NUCLEOTIDE SEQUENCE [LARGE SCALE GENOMIC DNA]</scope>
    <source>
        <strain evidence="6">SpSt-609</strain>
    </source>
</reference>
<sequence length="210" mass="24091">MYRLFRPGISDSVKPKIIVAASGKGTNFKKIVEMINDGQLNVSLECLVVDRQCGALEIAKLFGIPSYVLSKPWYQNFEEIVDKIEPHLIVLAGFMKIIPENLVEKYFPRIINIHPSLLPAFPGKDAITQAYNYGVKVTGVTIHIVDKGIDTGPIIFQKSIDVDEAWSLEELEERIHRIEHEWYWKVIRDLLSIPFEIVGRKFRWLNEEGL</sequence>
<dbReference type="EMBL" id="DSZY01000031">
    <property type="protein sequence ID" value="HGU40967.1"/>
    <property type="molecule type" value="Genomic_DNA"/>
</dbReference>
<dbReference type="GO" id="GO:0005829">
    <property type="term" value="C:cytosol"/>
    <property type="evidence" value="ECO:0007669"/>
    <property type="project" value="TreeGrafter"/>
</dbReference>
<dbReference type="CDD" id="cd08645">
    <property type="entry name" value="FMT_core_GART"/>
    <property type="match status" value="1"/>
</dbReference>
<dbReference type="Gene3D" id="3.40.50.170">
    <property type="entry name" value="Formyl transferase, N-terminal domain"/>
    <property type="match status" value="1"/>
</dbReference>
<dbReference type="GO" id="GO:0006189">
    <property type="term" value="P:'de novo' IMP biosynthetic process"/>
    <property type="evidence" value="ECO:0007669"/>
    <property type="project" value="UniProtKB-UniRule"/>
</dbReference>
<organism evidence="6">
    <name type="scientific">Fervidobacterium thailandense</name>
    <dbReference type="NCBI Taxonomy" id="1008305"/>
    <lineage>
        <taxon>Bacteria</taxon>
        <taxon>Thermotogati</taxon>
        <taxon>Thermotogota</taxon>
        <taxon>Thermotogae</taxon>
        <taxon>Thermotogales</taxon>
        <taxon>Fervidobacteriaceae</taxon>
        <taxon>Fervidobacterium</taxon>
    </lineage>
</organism>
<dbReference type="PANTHER" id="PTHR43369">
    <property type="entry name" value="PHOSPHORIBOSYLGLYCINAMIDE FORMYLTRANSFERASE"/>
    <property type="match status" value="1"/>
</dbReference>
<feature type="binding site" evidence="4">
    <location>
        <position position="112"/>
    </location>
    <ligand>
        <name>(6R)-10-formyltetrahydrofolate</name>
        <dbReference type="ChEBI" id="CHEBI:195366"/>
    </ligand>
</feature>
<dbReference type="EC" id="2.1.2.2" evidence="4"/>
<comment type="catalytic activity">
    <reaction evidence="4">
        <text>N(1)-(5-phospho-beta-D-ribosyl)glycinamide + (6R)-10-formyltetrahydrofolate = N(2)-formyl-N(1)-(5-phospho-beta-D-ribosyl)glycinamide + (6S)-5,6,7,8-tetrahydrofolate + H(+)</text>
        <dbReference type="Rhea" id="RHEA:15053"/>
        <dbReference type="ChEBI" id="CHEBI:15378"/>
        <dbReference type="ChEBI" id="CHEBI:57453"/>
        <dbReference type="ChEBI" id="CHEBI:143788"/>
        <dbReference type="ChEBI" id="CHEBI:147286"/>
        <dbReference type="ChEBI" id="CHEBI:195366"/>
        <dbReference type="EC" id="2.1.2.2"/>
    </reaction>
</comment>
<dbReference type="UniPathway" id="UPA00074">
    <property type="reaction ID" value="UER00126"/>
</dbReference>
<keyword evidence="3 4" id="KW-0658">Purine biosynthesis</keyword>
<evidence type="ECO:0000256" key="1">
    <source>
        <dbReference type="ARBA" id="ARBA00005054"/>
    </source>
</evidence>
<feature type="active site" description="Proton donor" evidence="4">
    <location>
        <position position="114"/>
    </location>
</feature>
<dbReference type="NCBIfam" id="TIGR00639">
    <property type="entry name" value="PurN"/>
    <property type="match status" value="1"/>
</dbReference>
<dbReference type="InterPro" id="IPR004607">
    <property type="entry name" value="GART"/>
</dbReference>
<name>A0A7C4VUJ4_9BACT</name>
<dbReference type="InterPro" id="IPR036477">
    <property type="entry name" value="Formyl_transf_N_sf"/>
</dbReference>
<feature type="binding site" evidence="4">
    <location>
        <begin position="25"/>
        <end position="27"/>
    </location>
    <ligand>
        <name>N(1)-(5-phospho-beta-D-ribosyl)glycinamide</name>
        <dbReference type="ChEBI" id="CHEBI:143788"/>
    </ligand>
</feature>
<evidence type="ECO:0000256" key="3">
    <source>
        <dbReference type="ARBA" id="ARBA00022755"/>
    </source>
</evidence>
<evidence type="ECO:0000259" key="5">
    <source>
        <dbReference type="Pfam" id="PF00551"/>
    </source>
</evidence>